<dbReference type="PANTHER" id="PTHR38098">
    <property type="entry name" value="LPS-ASSEMBLY LIPOPROTEIN LPTE"/>
    <property type="match status" value="1"/>
</dbReference>
<evidence type="ECO:0000313" key="7">
    <source>
        <dbReference type="EMBL" id="MCM5679206.1"/>
    </source>
</evidence>
<dbReference type="Proteomes" id="UP001165541">
    <property type="component" value="Unassembled WGS sequence"/>
</dbReference>
<evidence type="ECO:0000256" key="4">
    <source>
        <dbReference type="ARBA" id="ARBA00023237"/>
    </source>
</evidence>
<comment type="similarity">
    <text evidence="6">Belongs to the LptE lipoprotein family.</text>
</comment>
<comment type="subcellular location">
    <subcellularLocation>
        <location evidence="6">Cell outer membrane</location>
        <topology evidence="6">Lipid-anchor</topology>
    </subcellularLocation>
</comment>
<keyword evidence="3 6" id="KW-0564">Palmitate</keyword>
<evidence type="ECO:0000256" key="1">
    <source>
        <dbReference type="ARBA" id="ARBA00022729"/>
    </source>
</evidence>
<proteinExistence type="inferred from homology"/>
<reference evidence="7" key="1">
    <citation type="submission" date="2022-05" db="EMBL/GenBank/DDBJ databases">
        <title>Schlegelella sp. nov., isolated from mangrove soil.</title>
        <authorList>
            <person name="Liu Y."/>
            <person name="Ge X."/>
            <person name="Liu W."/>
        </authorList>
    </citation>
    <scope>NUCLEOTIDE SEQUENCE</scope>
    <source>
        <strain evidence="7">S2-27</strain>
    </source>
</reference>
<keyword evidence="8" id="KW-1185">Reference proteome</keyword>
<organism evidence="7 8">
    <name type="scientific">Caldimonas mangrovi</name>
    <dbReference type="NCBI Taxonomy" id="2944811"/>
    <lineage>
        <taxon>Bacteria</taxon>
        <taxon>Pseudomonadati</taxon>
        <taxon>Pseudomonadota</taxon>
        <taxon>Betaproteobacteria</taxon>
        <taxon>Burkholderiales</taxon>
        <taxon>Sphaerotilaceae</taxon>
        <taxon>Caldimonas</taxon>
    </lineage>
</organism>
<keyword evidence="5 6" id="KW-0449">Lipoprotein</keyword>
<gene>
    <name evidence="6 7" type="primary">lptE</name>
    <name evidence="7" type="ORF">M8A51_06640</name>
</gene>
<evidence type="ECO:0000256" key="3">
    <source>
        <dbReference type="ARBA" id="ARBA00023139"/>
    </source>
</evidence>
<evidence type="ECO:0000256" key="6">
    <source>
        <dbReference type="HAMAP-Rule" id="MF_01186"/>
    </source>
</evidence>
<dbReference type="HAMAP" id="MF_01186">
    <property type="entry name" value="LPS_assembly_LptE"/>
    <property type="match status" value="1"/>
</dbReference>
<comment type="function">
    <text evidence="6">Together with LptD, is involved in the assembly of lipopolysaccharide (LPS) at the surface of the outer membrane. Required for the proper assembly of LptD. Binds LPS and may serve as the LPS recognition site at the outer membrane.</text>
</comment>
<dbReference type="PANTHER" id="PTHR38098:SF1">
    <property type="entry name" value="LPS-ASSEMBLY LIPOPROTEIN LPTE"/>
    <property type="match status" value="1"/>
</dbReference>
<dbReference type="RefSeq" id="WP_251777406.1">
    <property type="nucleotide sequence ID" value="NZ_JAMKFE010000003.1"/>
</dbReference>
<dbReference type="InterPro" id="IPR007485">
    <property type="entry name" value="LPS_assembly_LptE"/>
</dbReference>
<keyword evidence="2 6" id="KW-0472">Membrane</keyword>
<keyword evidence="4 6" id="KW-0998">Cell outer membrane</keyword>
<accession>A0ABT0YKE5</accession>
<keyword evidence="1 6" id="KW-0732">Signal</keyword>
<dbReference type="Gene3D" id="3.30.160.150">
    <property type="entry name" value="Lipoprotein like domain"/>
    <property type="match status" value="1"/>
</dbReference>
<comment type="caution">
    <text evidence="7">The sequence shown here is derived from an EMBL/GenBank/DDBJ whole genome shotgun (WGS) entry which is preliminary data.</text>
</comment>
<evidence type="ECO:0000313" key="8">
    <source>
        <dbReference type="Proteomes" id="UP001165541"/>
    </source>
</evidence>
<dbReference type="EMBL" id="JAMKFE010000003">
    <property type="protein sequence ID" value="MCM5679206.1"/>
    <property type="molecule type" value="Genomic_DNA"/>
</dbReference>
<evidence type="ECO:0000256" key="2">
    <source>
        <dbReference type="ARBA" id="ARBA00023136"/>
    </source>
</evidence>
<name>A0ABT0YKE5_9BURK</name>
<dbReference type="PROSITE" id="PS51257">
    <property type="entry name" value="PROKAR_LIPOPROTEIN"/>
    <property type="match status" value="1"/>
</dbReference>
<dbReference type="Pfam" id="PF04390">
    <property type="entry name" value="LptE"/>
    <property type="match status" value="1"/>
</dbReference>
<comment type="subunit">
    <text evidence="6">Component of the lipopolysaccharide transport and assembly complex. Interacts with LptD.</text>
</comment>
<sequence>MTTRRALLIAAVPVLLAAGCGFQLRGAQQFAFRSIQLGFARHSEIGDELRRQLAAAPAVQVVEAAKDAQVVLDVLDDGISRSASATTAAGQVREITVRTRLRFRLRTPSGRELIPETELVLSQPFSYNETDALGKESEEAELVRYMRRDIVAQVMRRLAAVEL</sequence>
<evidence type="ECO:0000256" key="5">
    <source>
        <dbReference type="ARBA" id="ARBA00023288"/>
    </source>
</evidence>
<protein>
    <recommendedName>
        <fullName evidence="6">LPS-assembly lipoprotein LptE</fullName>
    </recommendedName>
</protein>